<dbReference type="Proteomes" id="UP000754750">
    <property type="component" value="Unassembled WGS sequence"/>
</dbReference>
<accession>A0A928KP40</accession>
<sequence length="128" mass="14346">MGFSVPAYADVFTESPSKNVLYTFEPKSEKELKEFLEQLEASNKRSKELWEKAVKQAESEKSALEKIESNYDNTSIILSDAAPDFSEASTSIRQPNGVRANLGAYVSYRKQTSPLGYNTFGEIYSINV</sequence>
<protein>
    <submittedName>
        <fullName evidence="2">Uncharacterized protein</fullName>
    </submittedName>
</protein>
<organism evidence="2 3">
    <name type="scientific">Faecalispora sporosphaeroides</name>
    <dbReference type="NCBI Taxonomy" id="1549"/>
    <lineage>
        <taxon>Bacteria</taxon>
        <taxon>Bacillati</taxon>
        <taxon>Bacillota</taxon>
        <taxon>Clostridia</taxon>
        <taxon>Eubacteriales</taxon>
        <taxon>Oscillospiraceae</taxon>
        <taxon>Faecalispora</taxon>
    </lineage>
</organism>
<proteinExistence type="predicted"/>
<evidence type="ECO:0000256" key="1">
    <source>
        <dbReference type="SAM" id="Coils"/>
    </source>
</evidence>
<evidence type="ECO:0000313" key="2">
    <source>
        <dbReference type="EMBL" id="MBE6832163.1"/>
    </source>
</evidence>
<gene>
    <name evidence="2" type="ORF">E7512_01030</name>
</gene>
<comment type="caution">
    <text evidence="2">The sequence shown here is derived from an EMBL/GenBank/DDBJ whole genome shotgun (WGS) entry which is preliminary data.</text>
</comment>
<dbReference type="RefSeq" id="WP_326839721.1">
    <property type="nucleotide sequence ID" value="NZ_SVNY01000001.1"/>
</dbReference>
<dbReference type="AlphaFoldDB" id="A0A928KP40"/>
<reference evidence="2" key="1">
    <citation type="submission" date="2019-04" db="EMBL/GenBank/DDBJ databases">
        <title>Evolution of Biomass-Degrading Anaerobic Consortia Revealed by Metagenomics.</title>
        <authorList>
            <person name="Peng X."/>
        </authorList>
    </citation>
    <scope>NUCLEOTIDE SEQUENCE</scope>
    <source>
        <strain evidence="2">SIG551</strain>
    </source>
</reference>
<name>A0A928KP40_9FIRM</name>
<feature type="coiled-coil region" evidence="1">
    <location>
        <begin position="29"/>
        <end position="67"/>
    </location>
</feature>
<dbReference type="EMBL" id="SVNY01000001">
    <property type="protein sequence ID" value="MBE6832163.1"/>
    <property type="molecule type" value="Genomic_DNA"/>
</dbReference>
<keyword evidence="1" id="KW-0175">Coiled coil</keyword>
<evidence type="ECO:0000313" key="3">
    <source>
        <dbReference type="Proteomes" id="UP000754750"/>
    </source>
</evidence>